<name>A0ABZ2M3U2_9BACT</name>
<dbReference type="InterPro" id="IPR006311">
    <property type="entry name" value="TAT_signal"/>
</dbReference>
<dbReference type="SUPFAM" id="SSF53383">
    <property type="entry name" value="PLP-dependent transferases"/>
    <property type="match status" value="1"/>
</dbReference>
<keyword evidence="1" id="KW-0663">Pyridoxal phosphate</keyword>
<dbReference type="Pfam" id="PF00266">
    <property type="entry name" value="Aminotran_5"/>
    <property type="match status" value="1"/>
</dbReference>
<dbReference type="PROSITE" id="PS51257">
    <property type="entry name" value="PROKAR_LIPOPROTEIN"/>
    <property type="match status" value="1"/>
</dbReference>
<dbReference type="InterPro" id="IPR015421">
    <property type="entry name" value="PyrdxlP-dep_Trfase_major"/>
</dbReference>
<dbReference type="EMBL" id="CP089984">
    <property type="protein sequence ID" value="WXB17642.1"/>
    <property type="molecule type" value="Genomic_DNA"/>
</dbReference>
<dbReference type="Gene3D" id="3.90.1150.10">
    <property type="entry name" value="Aspartate Aminotransferase, domain 1"/>
    <property type="match status" value="1"/>
</dbReference>
<evidence type="ECO:0000256" key="1">
    <source>
        <dbReference type="ARBA" id="ARBA00022898"/>
    </source>
</evidence>
<dbReference type="InterPro" id="IPR000192">
    <property type="entry name" value="Aminotrans_V_dom"/>
</dbReference>
<evidence type="ECO:0000313" key="3">
    <source>
        <dbReference type="EMBL" id="WXB17642.1"/>
    </source>
</evidence>
<dbReference type="InterPro" id="IPR015422">
    <property type="entry name" value="PyrdxlP-dep_Trfase_small"/>
</dbReference>
<dbReference type="Proteomes" id="UP001370348">
    <property type="component" value="Chromosome"/>
</dbReference>
<evidence type="ECO:0000259" key="2">
    <source>
        <dbReference type="Pfam" id="PF00266"/>
    </source>
</evidence>
<dbReference type="GO" id="GO:0008483">
    <property type="term" value="F:transaminase activity"/>
    <property type="evidence" value="ECO:0007669"/>
    <property type="project" value="UniProtKB-KW"/>
</dbReference>
<keyword evidence="3" id="KW-0808">Transferase</keyword>
<feature type="domain" description="Aminotransferase class V" evidence="2">
    <location>
        <begin position="94"/>
        <end position="397"/>
    </location>
</feature>
<dbReference type="RefSeq" id="WP_394827277.1">
    <property type="nucleotide sequence ID" value="NZ_CP089984.1"/>
</dbReference>
<dbReference type="InterPro" id="IPR015424">
    <property type="entry name" value="PyrdxlP-dep_Trfase"/>
</dbReference>
<dbReference type="PANTHER" id="PTHR43092:SF2">
    <property type="entry name" value="HERCYNYLCYSTEINE SULFOXIDE LYASE"/>
    <property type="match status" value="1"/>
</dbReference>
<reference evidence="3 4" key="1">
    <citation type="submission" date="2021-12" db="EMBL/GenBank/DDBJ databases">
        <title>Discovery of the Pendulisporaceae a myxobacterial family with distinct sporulation behavior and unique specialized metabolism.</title>
        <authorList>
            <person name="Garcia R."/>
            <person name="Popoff A."/>
            <person name="Bader C.D."/>
            <person name="Loehr J."/>
            <person name="Walesch S."/>
            <person name="Walt C."/>
            <person name="Boldt J."/>
            <person name="Bunk B."/>
            <person name="Haeckl F.J.F.P.J."/>
            <person name="Gunesch A.P."/>
            <person name="Birkelbach J."/>
            <person name="Nuebel U."/>
            <person name="Pietschmann T."/>
            <person name="Bach T."/>
            <person name="Mueller R."/>
        </authorList>
    </citation>
    <scope>NUCLEOTIDE SEQUENCE [LARGE SCALE GENOMIC DNA]</scope>
    <source>
        <strain evidence="3 4">MSr11954</strain>
    </source>
</reference>
<dbReference type="PROSITE" id="PS51318">
    <property type="entry name" value="TAT"/>
    <property type="match status" value="1"/>
</dbReference>
<gene>
    <name evidence="3" type="ORF">LZC94_10250</name>
</gene>
<protein>
    <submittedName>
        <fullName evidence="3">Aminotransferase class V-fold PLP-dependent enzyme</fullName>
    </submittedName>
</protein>
<dbReference type="PANTHER" id="PTHR43092">
    <property type="entry name" value="L-CYSTEINE DESULFHYDRASE"/>
    <property type="match status" value="1"/>
</dbReference>
<evidence type="ECO:0000313" key="4">
    <source>
        <dbReference type="Proteomes" id="UP001370348"/>
    </source>
</evidence>
<accession>A0ABZ2M3U2</accession>
<proteinExistence type="predicted"/>
<dbReference type="Gene3D" id="3.40.640.10">
    <property type="entry name" value="Type I PLP-dependent aspartate aminotransferase-like (Major domain)"/>
    <property type="match status" value="1"/>
</dbReference>
<organism evidence="3 4">
    <name type="scientific">Pendulispora albinea</name>
    <dbReference type="NCBI Taxonomy" id="2741071"/>
    <lineage>
        <taxon>Bacteria</taxon>
        <taxon>Pseudomonadati</taxon>
        <taxon>Myxococcota</taxon>
        <taxon>Myxococcia</taxon>
        <taxon>Myxococcales</taxon>
        <taxon>Sorangiineae</taxon>
        <taxon>Pendulisporaceae</taxon>
        <taxon>Pendulispora</taxon>
    </lineage>
</organism>
<sequence length="432" mass="47803">MLSRRELLATTGSTLAAAACSVPPRSTTSVTAAALSTWPKVREQFLLSREYLHFSQFFLVSHPKTVRDAIERYRRMLDDNPFLTMERTPEMKLRVRGAAAEYLGGKPEEVVLVDSTTQGLALIYQGLRLRPDHEILTTIHDHYVTHEAIRLTTERSGASSRRIALYDAPHTATRDEMVDRLRRAIKPATRIVGVTWVHSSTGVKVPIRELANVVADANRGRADADRVLLVVDGVHGFGNQEPTVAELGCDFFAAGCHKWIFAPRGTGIAWARPSNWALLRPTIPSWSSSELHHAWEDGRSPSGPADATWIQPAGFKAYEHQWAMPEAFAFHRELGRGRVEARIRDLNSQCKEGLAKIPGVTVHTPRDPSLSAGIVCFDVAGLLPKDVVKKLLEKKVVASESPYKLSHVRLAPSLVNDEAEVDMALRAVRAIA</sequence>
<keyword evidence="4" id="KW-1185">Reference proteome</keyword>
<keyword evidence="3" id="KW-0032">Aminotransferase</keyword>